<keyword evidence="1" id="KW-0472">Membrane</keyword>
<dbReference type="EMBL" id="KB908918">
    <property type="protein sequence ID" value="EOB15041.1"/>
    <property type="molecule type" value="Genomic_DNA"/>
</dbReference>
<gene>
    <name evidence="2" type="ORF">NBO_10g0031</name>
</gene>
<dbReference type="AlphaFoldDB" id="R0KVV6"/>
<dbReference type="Proteomes" id="UP000016927">
    <property type="component" value="Unassembled WGS sequence"/>
</dbReference>
<dbReference type="VEuPathDB" id="MicrosporidiaDB:NBO_10g0031"/>
<dbReference type="HOGENOM" id="CLU_2868227_0_0_1"/>
<reference evidence="2 3" key="1">
    <citation type="journal article" date="2013" name="BMC Genomics">
        <title>Comparative genomics of parasitic silkworm microsporidia reveal an association between genome expansion and host adaptation.</title>
        <authorList>
            <person name="Pan G."/>
            <person name="Xu J."/>
            <person name="Li T."/>
            <person name="Xia Q."/>
            <person name="Liu S.L."/>
            <person name="Zhang G."/>
            <person name="Li S."/>
            <person name="Li C."/>
            <person name="Liu H."/>
            <person name="Yang L."/>
            <person name="Liu T."/>
            <person name="Zhang X."/>
            <person name="Wu Z."/>
            <person name="Fan W."/>
            <person name="Dang X."/>
            <person name="Xiang H."/>
            <person name="Tao M."/>
            <person name="Li Y."/>
            <person name="Hu J."/>
            <person name="Li Z."/>
            <person name="Lin L."/>
            <person name="Luo J."/>
            <person name="Geng L."/>
            <person name="Wang L."/>
            <person name="Long M."/>
            <person name="Wan Y."/>
            <person name="He N."/>
            <person name="Zhang Z."/>
            <person name="Lu C."/>
            <person name="Keeling P.J."/>
            <person name="Wang J."/>
            <person name="Xiang Z."/>
            <person name="Zhou Z."/>
        </authorList>
    </citation>
    <scope>NUCLEOTIDE SEQUENCE [LARGE SCALE GENOMIC DNA]</scope>
    <source>
        <strain evidence="3">CQ1 / CVCC 102059</strain>
    </source>
</reference>
<keyword evidence="3" id="KW-1185">Reference proteome</keyword>
<evidence type="ECO:0000313" key="2">
    <source>
        <dbReference type="EMBL" id="EOB15041.1"/>
    </source>
</evidence>
<name>R0KVV6_NOSB1</name>
<proteinExistence type="predicted"/>
<feature type="transmembrane region" description="Helical" evidence="1">
    <location>
        <begin position="12"/>
        <end position="38"/>
    </location>
</feature>
<sequence>MESEKDALKDMYFAMIFFVFLPMIFFLAIIWLLLVFIFHKDIINEVEYGLSRRTEEGELWYLTA</sequence>
<keyword evidence="1" id="KW-0812">Transmembrane</keyword>
<evidence type="ECO:0000313" key="3">
    <source>
        <dbReference type="Proteomes" id="UP000016927"/>
    </source>
</evidence>
<organism evidence="2 3">
    <name type="scientific">Nosema bombycis (strain CQ1 / CVCC 102059)</name>
    <name type="common">Microsporidian parasite</name>
    <name type="synonym">Pebrine of silkworm</name>
    <dbReference type="NCBI Taxonomy" id="578461"/>
    <lineage>
        <taxon>Eukaryota</taxon>
        <taxon>Fungi</taxon>
        <taxon>Fungi incertae sedis</taxon>
        <taxon>Microsporidia</taxon>
        <taxon>Nosematidae</taxon>
        <taxon>Nosema</taxon>
    </lineage>
</organism>
<evidence type="ECO:0000256" key="1">
    <source>
        <dbReference type="SAM" id="Phobius"/>
    </source>
</evidence>
<keyword evidence="1" id="KW-1133">Transmembrane helix</keyword>
<protein>
    <submittedName>
        <fullName evidence="2">Uncharacterized protein</fullName>
    </submittedName>
</protein>
<accession>R0KVV6</accession>